<protein>
    <recommendedName>
        <fullName evidence="1">GH3 C-terminal domain-containing protein</fullName>
    </recommendedName>
</protein>
<name>A0A645IFV6_9ZZZZ</name>
<feature type="domain" description="GH3 C-terminal" evidence="1">
    <location>
        <begin position="20"/>
        <end position="133"/>
    </location>
</feature>
<dbReference type="AlphaFoldDB" id="A0A645IFV6"/>
<sequence>MTGRTKQFINAFGEELIVDNADKAIDEACRATGAKVTEYTAAPVYFGEYSNGAHEWLIEFETPPSGDFVDFVHILDESLKRLNSDYEAKRSYNLSLGMPIVKVVEKNTFYEWMKFREKAGGQNKVPKLSNERKYVDSILDFINSKS</sequence>
<evidence type="ECO:0000259" key="1">
    <source>
        <dbReference type="Pfam" id="PF23572"/>
    </source>
</evidence>
<accession>A0A645IFV6</accession>
<dbReference type="EMBL" id="VSSQ01114107">
    <property type="protein sequence ID" value="MPN50177.1"/>
    <property type="molecule type" value="Genomic_DNA"/>
</dbReference>
<gene>
    <name evidence="2" type="ORF">SDC9_197803</name>
</gene>
<reference evidence="2" key="1">
    <citation type="submission" date="2019-08" db="EMBL/GenBank/DDBJ databases">
        <authorList>
            <person name="Kucharzyk K."/>
            <person name="Murdoch R.W."/>
            <person name="Higgins S."/>
            <person name="Loffler F."/>
        </authorList>
    </citation>
    <scope>NUCLEOTIDE SEQUENCE</scope>
</reference>
<dbReference type="Pfam" id="PF23572">
    <property type="entry name" value="GH3_C"/>
    <property type="match status" value="1"/>
</dbReference>
<comment type="caution">
    <text evidence="2">The sequence shown here is derived from an EMBL/GenBank/DDBJ whole genome shotgun (WGS) entry which is preliminary data.</text>
</comment>
<organism evidence="2">
    <name type="scientific">bioreactor metagenome</name>
    <dbReference type="NCBI Taxonomy" id="1076179"/>
    <lineage>
        <taxon>unclassified sequences</taxon>
        <taxon>metagenomes</taxon>
        <taxon>ecological metagenomes</taxon>
    </lineage>
</organism>
<proteinExistence type="predicted"/>
<dbReference type="InterPro" id="IPR055378">
    <property type="entry name" value="GH3_C"/>
</dbReference>
<evidence type="ECO:0000313" key="2">
    <source>
        <dbReference type="EMBL" id="MPN50177.1"/>
    </source>
</evidence>